<name>A0A8T0EG04_ARGBR</name>
<reference evidence="3" key="1">
    <citation type="journal article" date="2020" name="bioRxiv">
        <title>Chromosome-level reference genome of the European wasp spider Argiope bruennichi: a resource for studies on range expansion and evolutionary adaptation.</title>
        <authorList>
            <person name="Sheffer M.M."/>
            <person name="Hoppe A."/>
            <person name="Krehenwinkel H."/>
            <person name="Uhl G."/>
            <person name="Kuss A.W."/>
            <person name="Jensen L."/>
            <person name="Jensen C."/>
            <person name="Gillespie R.G."/>
            <person name="Hoff K.J."/>
            <person name="Prost S."/>
        </authorList>
    </citation>
    <scope>NUCLEOTIDE SEQUENCE</scope>
</reference>
<evidence type="ECO:0000313" key="3">
    <source>
        <dbReference type="EMBL" id="KAF8770885.1"/>
    </source>
</evidence>
<organism evidence="3 4">
    <name type="scientific">Argiope bruennichi</name>
    <name type="common">Wasp spider</name>
    <name type="synonym">Aranea bruennichi</name>
    <dbReference type="NCBI Taxonomy" id="94029"/>
    <lineage>
        <taxon>Eukaryota</taxon>
        <taxon>Metazoa</taxon>
        <taxon>Ecdysozoa</taxon>
        <taxon>Arthropoda</taxon>
        <taxon>Chelicerata</taxon>
        <taxon>Arachnida</taxon>
        <taxon>Araneae</taxon>
        <taxon>Araneomorphae</taxon>
        <taxon>Entelegynae</taxon>
        <taxon>Araneoidea</taxon>
        <taxon>Araneidae</taxon>
        <taxon>Argiope</taxon>
    </lineage>
</organism>
<sequence length="753" mass="86929">MKDYIVVLEYHTNEKSKVTSKQFQKMNSFGIDKYDLQLHHRYPNLTNWNTQQKSQRHEKESQWSYGDPKKTKRAVNRFVQTTSLHGVQYVCSKWKTTWILKLLFRIIFAFCFVLLIATEVGLLQDAFSKESTYINSINKDSKLGKEEDPGYFPDYPAITVCRRPPYRTDFNQSYMELVEYIFLSLGFPMVSFTPHELSMVVQMAMHSNDTFTLDNETLAFHDKLIKLEKRLQALESQGNFNLTQFVFEHSIGTYSCSENGRVRLVEQGFNVFLTDPKDLPTGFTEDEGQKIVPGFVTTISTHLVKRQRTALHTAWHGGSTNCPTLFGNERFSHKECFSFMTFQDQKDICKCTPLLQADSKSKRICGPYDQYGCIFKASTKSNLTDVGKKCHEPCIFYRFQSKVSCMSLGGQNISRVEILYNAKQYVYREYRKTTFSSLFIKDAPSTFSVGYELSFLSHDESTLNIVEVSDAIFKKELHSVPLRVHRDELFGEKRAALLQHDILTVQCKIWEVEGSILETEQCFAETEIEVQRYSSIWTIERFSNLKPDSHENLLNVNDSVLSDNFPSSTKMHTTSSLSWKDDLLAIHNDGHFCDTKLKASTEVFPIHSLILRIRSSVFNDMLNAGDCEHLKGYVNIDDMDANTVHKMIMYLYTDTLDDMDWESAKNLHSASKYEIASLKHLCSCFLKVNLESTNCCYILCLADKYQDHNLISAVQSFISSHDEIIFVSVVWRNLEDQNPSLACKTLRKLYMEK</sequence>
<keyword evidence="1" id="KW-1133">Transmembrane helix</keyword>
<dbReference type="EMBL" id="JABXBU010002228">
    <property type="protein sequence ID" value="KAF8770885.1"/>
    <property type="molecule type" value="Genomic_DNA"/>
</dbReference>
<gene>
    <name evidence="3" type="ORF">HNY73_018362</name>
</gene>
<dbReference type="Gene3D" id="1.25.40.420">
    <property type="match status" value="1"/>
</dbReference>
<evidence type="ECO:0000313" key="4">
    <source>
        <dbReference type="Proteomes" id="UP000807504"/>
    </source>
</evidence>
<evidence type="ECO:0000259" key="2">
    <source>
        <dbReference type="PROSITE" id="PS50097"/>
    </source>
</evidence>
<keyword evidence="4" id="KW-1185">Reference proteome</keyword>
<dbReference type="AlphaFoldDB" id="A0A8T0EG04"/>
<reference evidence="3" key="2">
    <citation type="submission" date="2020-06" db="EMBL/GenBank/DDBJ databases">
        <authorList>
            <person name="Sheffer M."/>
        </authorList>
    </citation>
    <scope>NUCLEOTIDE SEQUENCE</scope>
</reference>
<dbReference type="InterPro" id="IPR000210">
    <property type="entry name" value="BTB/POZ_dom"/>
</dbReference>
<dbReference type="SUPFAM" id="SSF54695">
    <property type="entry name" value="POZ domain"/>
    <property type="match status" value="1"/>
</dbReference>
<comment type="caution">
    <text evidence="3">The sequence shown here is derived from an EMBL/GenBank/DDBJ whole genome shotgun (WGS) entry which is preliminary data.</text>
</comment>
<keyword evidence="1" id="KW-0472">Membrane</keyword>
<feature type="transmembrane region" description="Helical" evidence="1">
    <location>
        <begin position="102"/>
        <end position="123"/>
    </location>
</feature>
<keyword evidence="1" id="KW-0812">Transmembrane</keyword>
<dbReference type="Proteomes" id="UP000807504">
    <property type="component" value="Unassembled WGS sequence"/>
</dbReference>
<accession>A0A8T0EG04</accession>
<dbReference type="CDD" id="cd18186">
    <property type="entry name" value="BTB_POZ_ZBTB_KLHL-like"/>
    <property type="match status" value="1"/>
</dbReference>
<dbReference type="SMART" id="SM00225">
    <property type="entry name" value="BTB"/>
    <property type="match status" value="1"/>
</dbReference>
<dbReference type="PROSITE" id="PS50097">
    <property type="entry name" value="BTB"/>
    <property type="match status" value="1"/>
</dbReference>
<evidence type="ECO:0000256" key="1">
    <source>
        <dbReference type="SAM" id="Phobius"/>
    </source>
</evidence>
<dbReference type="Gene3D" id="3.30.710.10">
    <property type="entry name" value="Potassium Channel Kv1.1, Chain A"/>
    <property type="match status" value="1"/>
</dbReference>
<dbReference type="CDD" id="cd14733">
    <property type="entry name" value="BACK"/>
    <property type="match status" value="1"/>
</dbReference>
<protein>
    <submittedName>
        <fullName evidence="3">Speckle-type POZ protein like</fullName>
    </submittedName>
</protein>
<dbReference type="InterPro" id="IPR011333">
    <property type="entry name" value="SKP1/BTB/POZ_sf"/>
</dbReference>
<dbReference type="Pfam" id="PF00651">
    <property type="entry name" value="BTB"/>
    <property type="match status" value="1"/>
</dbReference>
<dbReference type="PANTHER" id="PTHR24413">
    <property type="entry name" value="SPECKLE-TYPE POZ PROTEIN"/>
    <property type="match status" value="1"/>
</dbReference>
<proteinExistence type="predicted"/>
<feature type="domain" description="BTB" evidence="2">
    <location>
        <begin position="593"/>
        <end position="660"/>
    </location>
</feature>